<gene>
    <name evidence="1" type="primary">53</name>
    <name evidence="1" type="ORF">SEA_GHOBES_53</name>
</gene>
<evidence type="ECO:0000313" key="2">
    <source>
        <dbReference type="Proteomes" id="UP000203019"/>
    </source>
</evidence>
<dbReference type="GeneID" id="29063336"/>
<reference evidence="2" key="1">
    <citation type="submission" date="2016-07" db="EMBL/GenBank/DDBJ databases">
        <authorList>
            <person name="Florea S."/>
            <person name="Webb J.S."/>
            <person name="Jaromczyk J."/>
            <person name="Schardl C.L."/>
        </authorList>
    </citation>
    <scope>NUCLEOTIDE SEQUENCE [LARGE SCALE GENOMIC DNA]</scope>
</reference>
<dbReference type="Proteomes" id="UP000203019">
    <property type="component" value="Segment"/>
</dbReference>
<proteinExistence type="predicted"/>
<dbReference type="KEGG" id="vg:29063336"/>
<organism evidence="1 2">
    <name type="scientific">Gordonia phage Ghobes</name>
    <dbReference type="NCBI Taxonomy" id="1887647"/>
    <lineage>
        <taxon>Viruses</taxon>
        <taxon>Duplodnaviria</taxon>
        <taxon>Heunggongvirae</taxon>
        <taxon>Uroviricota</taxon>
        <taxon>Caudoviricetes</taxon>
        <taxon>Ghobesvirus</taxon>
        <taxon>Ghobesvirus ghobes</taxon>
    </lineage>
</organism>
<name>A0A1B3B077_9CAUD</name>
<evidence type="ECO:0000313" key="1">
    <source>
        <dbReference type="EMBL" id="AOE44404.1"/>
    </source>
</evidence>
<dbReference type="EMBL" id="KX557278">
    <property type="protein sequence ID" value="AOE44404.1"/>
    <property type="molecule type" value="Genomic_DNA"/>
</dbReference>
<protein>
    <submittedName>
        <fullName evidence="1">Deoxyuridine triphosphatase</fullName>
    </submittedName>
</protein>
<accession>A0A1B3B077</accession>
<sequence>MTPYLYFARPVDQAPASSVEELRNHAEELAVRGLLPLVFAVRQALQDPVVKAVVFEPAEAWTLHGNPHPDGTLQLANLAVLDLCSHVVAVLPAGVATVGVPLEVQFALDRDKRVLVLTDHSSSWVTAKWAEDGALVLDASQYTQGQLEKEVVEWFCGPFEL</sequence>
<keyword evidence="2" id="KW-1185">Reference proteome</keyword>
<dbReference type="RefSeq" id="YP_009281156.1">
    <property type="nucleotide sequence ID" value="NC_031028.1"/>
</dbReference>